<feature type="transmembrane region" description="Helical" evidence="2">
    <location>
        <begin position="169"/>
        <end position="188"/>
    </location>
</feature>
<name>A0A8E2JVV2_9PEZI</name>
<feature type="compositionally biased region" description="Pro residues" evidence="1">
    <location>
        <begin position="17"/>
        <end position="27"/>
    </location>
</feature>
<keyword evidence="2" id="KW-0812">Transmembrane</keyword>
<protein>
    <submittedName>
        <fullName evidence="3">Uncharacterized protein</fullName>
    </submittedName>
</protein>
<evidence type="ECO:0000256" key="1">
    <source>
        <dbReference type="SAM" id="MobiDB-lite"/>
    </source>
</evidence>
<keyword evidence="2" id="KW-1133">Transmembrane helix</keyword>
<keyword evidence="2" id="KW-0472">Membrane</keyword>
<dbReference type="EMBL" id="KV749028">
    <property type="protein sequence ID" value="OCL11585.1"/>
    <property type="molecule type" value="Genomic_DNA"/>
</dbReference>
<accession>A0A8E2JVV2</accession>
<evidence type="ECO:0000313" key="4">
    <source>
        <dbReference type="Proteomes" id="UP000250140"/>
    </source>
</evidence>
<evidence type="ECO:0000313" key="3">
    <source>
        <dbReference type="EMBL" id="OCL11585.1"/>
    </source>
</evidence>
<evidence type="ECO:0000256" key="2">
    <source>
        <dbReference type="SAM" id="Phobius"/>
    </source>
</evidence>
<feature type="compositionally biased region" description="Low complexity" evidence="1">
    <location>
        <begin position="1"/>
        <end position="16"/>
    </location>
</feature>
<dbReference type="AlphaFoldDB" id="A0A8E2JVV2"/>
<gene>
    <name evidence="3" type="ORF">AOQ84DRAFT_185675</name>
</gene>
<dbReference type="Proteomes" id="UP000250140">
    <property type="component" value="Unassembled WGS sequence"/>
</dbReference>
<organism evidence="3 4">
    <name type="scientific">Glonium stellatum</name>
    <dbReference type="NCBI Taxonomy" id="574774"/>
    <lineage>
        <taxon>Eukaryota</taxon>
        <taxon>Fungi</taxon>
        <taxon>Dikarya</taxon>
        <taxon>Ascomycota</taxon>
        <taxon>Pezizomycotina</taxon>
        <taxon>Dothideomycetes</taxon>
        <taxon>Pleosporomycetidae</taxon>
        <taxon>Gloniales</taxon>
        <taxon>Gloniaceae</taxon>
        <taxon>Glonium</taxon>
    </lineage>
</organism>
<keyword evidence="4" id="KW-1185">Reference proteome</keyword>
<feature type="transmembrane region" description="Helical" evidence="2">
    <location>
        <begin position="72"/>
        <end position="89"/>
    </location>
</feature>
<proteinExistence type="predicted"/>
<dbReference type="OrthoDB" id="4156595at2759"/>
<reference evidence="3 4" key="1">
    <citation type="journal article" date="2016" name="Nat. Commun.">
        <title>Ectomycorrhizal ecology is imprinted in the genome of the dominant symbiotic fungus Cenococcum geophilum.</title>
        <authorList>
            <consortium name="DOE Joint Genome Institute"/>
            <person name="Peter M."/>
            <person name="Kohler A."/>
            <person name="Ohm R.A."/>
            <person name="Kuo A."/>
            <person name="Krutzmann J."/>
            <person name="Morin E."/>
            <person name="Arend M."/>
            <person name="Barry K.W."/>
            <person name="Binder M."/>
            <person name="Choi C."/>
            <person name="Clum A."/>
            <person name="Copeland A."/>
            <person name="Grisel N."/>
            <person name="Haridas S."/>
            <person name="Kipfer T."/>
            <person name="LaButti K."/>
            <person name="Lindquist E."/>
            <person name="Lipzen A."/>
            <person name="Maire R."/>
            <person name="Meier B."/>
            <person name="Mihaltcheva S."/>
            <person name="Molinier V."/>
            <person name="Murat C."/>
            <person name="Poggeler S."/>
            <person name="Quandt C.A."/>
            <person name="Sperisen C."/>
            <person name="Tritt A."/>
            <person name="Tisserant E."/>
            <person name="Crous P.W."/>
            <person name="Henrissat B."/>
            <person name="Nehls U."/>
            <person name="Egli S."/>
            <person name="Spatafora J.W."/>
            <person name="Grigoriev I.V."/>
            <person name="Martin F.M."/>
        </authorList>
    </citation>
    <scope>NUCLEOTIDE SEQUENCE [LARGE SCALE GENOMIC DNA]</scope>
    <source>
        <strain evidence="3 4">CBS 207.34</strain>
    </source>
</reference>
<sequence length="193" mass="21656">MATRQQQQQQSQSPHSHLPPSPPPSPPKSRQRRKKSTDPFLNLSSTPVRSPSPPSSPRCQSPEHRESLLKQILLTPLLMTSFLLSLFLINRRDRQRRHNHHSSSSSSLHTYFSYLSPRAWLGPEPYRDPGRGEGEKGEEQWFLTKKHRAMTRLEVGDALELREGVVRGMVAVAVAGVVGVGVGVAWVLGRWCG</sequence>
<feature type="region of interest" description="Disordered" evidence="1">
    <location>
        <begin position="1"/>
        <end position="64"/>
    </location>
</feature>